<proteinExistence type="predicted"/>
<gene>
    <name evidence="1" type="ORF">SAMN04489746_1573</name>
</gene>
<comment type="caution">
    <text evidence="1">The sequence shown here is derived from an EMBL/GenBank/DDBJ whole genome shotgun (WGS) entry which is preliminary data.</text>
</comment>
<reference evidence="1 2" key="1">
    <citation type="submission" date="2016-10" db="EMBL/GenBank/DDBJ databases">
        <authorList>
            <person name="Varghese N."/>
            <person name="Submissions S."/>
        </authorList>
    </citation>
    <scope>NUCLEOTIDE SEQUENCE [LARGE SCALE GENOMIC DNA]</scope>
    <source>
        <strain evidence="1 2">DSM 20586</strain>
    </source>
</reference>
<dbReference type="EMBL" id="FNSH01000002">
    <property type="protein sequence ID" value="SEC26974.1"/>
    <property type="molecule type" value="Genomic_DNA"/>
</dbReference>
<organism evidence="1 2">
    <name type="scientific">Atopobium minutum</name>
    <dbReference type="NCBI Taxonomy" id="1381"/>
    <lineage>
        <taxon>Bacteria</taxon>
        <taxon>Bacillati</taxon>
        <taxon>Actinomycetota</taxon>
        <taxon>Coriobacteriia</taxon>
        <taxon>Coriobacteriales</taxon>
        <taxon>Atopobiaceae</taxon>
        <taxon>Atopobium</taxon>
    </lineage>
</organism>
<sequence length="77" mass="8932">MKEAWDESKYEEKSVWITSDGKEFSTESSAYDYCKKRAIEDDVFLTHTVDVRKVRTGIKHHPAQTKVVTHPEQGCWG</sequence>
<name>A0AB38A949_9ACTN</name>
<evidence type="ECO:0000313" key="2">
    <source>
        <dbReference type="Proteomes" id="UP000183687"/>
    </source>
</evidence>
<dbReference type="AlphaFoldDB" id="A0AB38A949"/>
<dbReference type="Proteomes" id="UP000183687">
    <property type="component" value="Unassembled WGS sequence"/>
</dbReference>
<protein>
    <submittedName>
        <fullName evidence="1">Uncharacterized protein</fullName>
    </submittedName>
</protein>
<evidence type="ECO:0000313" key="1">
    <source>
        <dbReference type="EMBL" id="SEC26974.1"/>
    </source>
</evidence>
<accession>A0AB38A949</accession>